<sequence>MLDTIHQQGLHLSLGAFRTTQVESLYVAADEPSLSERRDKISLQYAVNLKSHPDNPAFCPVFHPTYVEKFQSSPNAIPPFGIRVQQLLLEIDLDTNSIQEDKFSEIPPWTLERPGSILYLAALQNDKTPPEVSREKFEQIIENHSENYMCIYFSLTGLKLRPVLELPVTHPQQINAAGGQFAGHSRLANGPQQPTREGPQLEVFTVYPTSVVKFQSSPSAIPPLGSRVQQLLLEIDLDTNSIQEDKYSEIPPWTLD</sequence>
<organism evidence="1 2">
    <name type="scientific">Elysia chlorotica</name>
    <name type="common">Eastern emerald elysia</name>
    <name type="synonym">Sea slug</name>
    <dbReference type="NCBI Taxonomy" id="188477"/>
    <lineage>
        <taxon>Eukaryota</taxon>
        <taxon>Metazoa</taxon>
        <taxon>Spiralia</taxon>
        <taxon>Lophotrochozoa</taxon>
        <taxon>Mollusca</taxon>
        <taxon>Gastropoda</taxon>
        <taxon>Heterobranchia</taxon>
        <taxon>Euthyneura</taxon>
        <taxon>Panpulmonata</taxon>
        <taxon>Sacoglossa</taxon>
        <taxon>Placobranchoidea</taxon>
        <taxon>Plakobranchidae</taxon>
        <taxon>Elysia</taxon>
    </lineage>
</organism>
<comment type="caution">
    <text evidence="1">The sequence shown here is derived from an EMBL/GenBank/DDBJ whole genome shotgun (WGS) entry which is preliminary data.</text>
</comment>
<reference evidence="1 2" key="1">
    <citation type="submission" date="2019-01" db="EMBL/GenBank/DDBJ databases">
        <title>A draft genome assembly of the solar-powered sea slug Elysia chlorotica.</title>
        <authorList>
            <person name="Cai H."/>
            <person name="Li Q."/>
            <person name="Fang X."/>
            <person name="Li J."/>
            <person name="Curtis N.E."/>
            <person name="Altenburger A."/>
            <person name="Shibata T."/>
            <person name="Feng M."/>
            <person name="Maeda T."/>
            <person name="Schwartz J.A."/>
            <person name="Shigenobu S."/>
            <person name="Lundholm N."/>
            <person name="Nishiyama T."/>
            <person name="Yang H."/>
            <person name="Hasebe M."/>
            <person name="Li S."/>
            <person name="Pierce S.K."/>
            <person name="Wang J."/>
        </authorList>
    </citation>
    <scope>NUCLEOTIDE SEQUENCE [LARGE SCALE GENOMIC DNA]</scope>
    <source>
        <strain evidence="1">EC2010</strain>
        <tissue evidence="1">Whole organism of an adult</tissue>
    </source>
</reference>
<gene>
    <name evidence="1" type="ORF">EGW08_005525</name>
</gene>
<name>A0A433TYV5_ELYCH</name>
<keyword evidence="2" id="KW-1185">Reference proteome</keyword>
<protein>
    <submittedName>
        <fullName evidence="1">Uncharacterized protein</fullName>
    </submittedName>
</protein>
<evidence type="ECO:0000313" key="2">
    <source>
        <dbReference type="Proteomes" id="UP000271974"/>
    </source>
</evidence>
<dbReference type="EMBL" id="RQTK01000130">
    <property type="protein sequence ID" value="RUS86735.1"/>
    <property type="molecule type" value="Genomic_DNA"/>
</dbReference>
<accession>A0A433TYV5</accession>
<dbReference type="OrthoDB" id="6150652at2759"/>
<dbReference type="AlphaFoldDB" id="A0A433TYV5"/>
<proteinExistence type="predicted"/>
<dbReference type="Proteomes" id="UP000271974">
    <property type="component" value="Unassembled WGS sequence"/>
</dbReference>
<evidence type="ECO:0000313" key="1">
    <source>
        <dbReference type="EMBL" id="RUS86735.1"/>
    </source>
</evidence>